<feature type="transmembrane region" description="Helical" evidence="8">
    <location>
        <begin position="238"/>
        <end position="257"/>
    </location>
</feature>
<protein>
    <submittedName>
        <fullName evidence="10">MFS transporter</fullName>
    </submittedName>
</protein>
<keyword evidence="3" id="KW-1003">Cell membrane</keyword>
<organism evidence="10 11">
    <name type="scientific">Anaeromassilibacillus senegalensis</name>
    <dbReference type="NCBI Taxonomy" id="1673717"/>
    <lineage>
        <taxon>Bacteria</taxon>
        <taxon>Bacillati</taxon>
        <taxon>Bacillota</taxon>
        <taxon>Clostridia</taxon>
        <taxon>Eubacteriales</taxon>
        <taxon>Acutalibacteraceae</taxon>
        <taxon>Anaeromassilibacillus</taxon>
    </lineage>
</organism>
<dbReference type="EMBL" id="JAFBIT010000003">
    <property type="protein sequence ID" value="MCF2652866.1"/>
    <property type="molecule type" value="Genomic_DNA"/>
</dbReference>
<evidence type="ECO:0000256" key="8">
    <source>
        <dbReference type="SAM" id="Phobius"/>
    </source>
</evidence>
<keyword evidence="11" id="KW-1185">Reference proteome</keyword>
<dbReference type="InterPro" id="IPR036259">
    <property type="entry name" value="MFS_trans_sf"/>
</dbReference>
<evidence type="ECO:0000256" key="3">
    <source>
        <dbReference type="ARBA" id="ARBA00022475"/>
    </source>
</evidence>
<feature type="transmembrane region" description="Helical" evidence="8">
    <location>
        <begin position="294"/>
        <end position="314"/>
    </location>
</feature>
<feature type="domain" description="Major facilitator superfamily (MFS) profile" evidence="9">
    <location>
        <begin position="11"/>
        <end position="383"/>
    </location>
</feature>
<feature type="transmembrane region" description="Helical" evidence="8">
    <location>
        <begin position="160"/>
        <end position="178"/>
    </location>
</feature>
<keyword evidence="6 8" id="KW-1133">Transmembrane helix</keyword>
<feature type="transmembrane region" description="Helical" evidence="8">
    <location>
        <begin position="269"/>
        <end position="288"/>
    </location>
</feature>
<evidence type="ECO:0000256" key="2">
    <source>
        <dbReference type="ARBA" id="ARBA00022448"/>
    </source>
</evidence>
<dbReference type="Pfam" id="PF12832">
    <property type="entry name" value="MFS_1_like"/>
    <property type="match status" value="1"/>
</dbReference>
<name>A0ABS9CNZ7_9FIRM</name>
<gene>
    <name evidence="10" type="ORF">JQM67_09655</name>
</gene>
<evidence type="ECO:0000256" key="6">
    <source>
        <dbReference type="ARBA" id="ARBA00022989"/>
    </source>
</evidence>
<keyword evidence="4" id="KW-0997">Cell inner membrane</keyword>
<dbReference type="PANTHER" id="PTHR23522:SF10">
    <property type="entry name" value="3-PHENYLPROPIONIC ACID TRANSPORTER-RELATED"/>
    <property type="match status" value="1"/>
</dbReference>
<evidence type="ECO:0000256" key="1">
    <source>
        <dbReference type="ARBA" id="ARBA00004429"/>
    </source>
</evidence>
<feature type="transmembrane region" description="Helical" evidence="8">
    <location>
        <begin position="49"/>
        <end position="68"/>
    </location>
</feature>
<evidence type="ECO:0000256" key="5">
    <source>
        <dbReference type="ARBA" id="ARBA00022692"/>
    </source>
</evidence>
<feature type="transmembrane region" description="Helical" evidence="8">
    <location>
        <begin position="132"/>
        <end position="154"/>
    </location>
</feature>
<evidence type="ECO:0000259" key="9">
    <source>
        <dbReference type="PROSITE" id="PS50850"/>
    </source>
</evidence>
<dbReference type="SUPFAM" id="SSF103473">
    <property type="entry name" value="MFS general substrate transporter"/>
    <property type="match status" value="1"/>
</dbReference>
<feature type="transmembrane region" description="Helical" evidence="8">
    <location>
        <begin position="77"/>
        <end position="96"/>
    </location>
</feature>
<keyword evidence="2" id="KW-0813">Transport</keyword>
<dbReference type="Proteomes" id="UP001299220">
    <property type="component" value="Unassembled WGS sequence"/>
</dbReference>
<feature type="transmembrane region" description="Helical" evidence="8">
    <location>
        <begin position="359"/>
        <end position="378"/>
    </location>
</feature>
<dbReference type="RefSeq" id="WP_235323910.1">
    <property type="nucleotide sequence ID" value="NZ_JAFBIT010000003.1"/>
</dbReference>
<dbReference type="PANTHER" id="PTHR23522">
    <property type="entry name" value="BLL5896 PROTEIN"/>
    <property type="match status" value="1"/>
</dbReference>
<feature type="transmembrane region" description="Helical" evidence="8">
    <location>
        <begin position="102"/>
        <end position="120"/>
    </location>
</feature>
<evidence type="ECO:0000256" key="4">
    <source>
        <dbReference type="ARBA" id="ARBA00022519"/>
    </source>
</evidence>
<keyword evidence="5 8" id="KW-0812">Transmembrane</keyword>
<dbReference type="InterPro" id="IPR020846">
    <property type="entry name" value="MFS_dom"/>
</dbReference>
<evidence type="ECO:0000313" key="11">
    <source>
        <dbReference type="Proteomes" id="UP001299220"/>
    </source>
</evidence>
<feature type="transmembrane region" description="Helical" evidence="8">
    <location>
        <begin position="326"/>
        <end position="347"/>
    </location>
</feature>
<dbReference type="Gene3D" id="1.20.1250.20">
    <property type="entry name" value="MFS general substrate transporter like domains"/>
    <property type="match status" value="2"/>
</dbReference>
<comment type="subcellular location">
    <subcellularLocation>
        <location evidence="1">Cell inner membrane</location>
        <topology evidence="1">Multi-pass membrane protein</topology>
    </subcellularLocation>
</comment>
<comment type="caution">
    <text evidence="10">The sequence shown here is derived from an EMBL/GenBank/DDBJ whole genome shotgun (WGS) entry which is preliminary data.</text>
</comment>
<reference evidence="10 11" key="1">
    <citation type="submission" date="2020-12" db="EMBL/GenBank/DDBJ databases">
        <title>Whole genome sequences of gut porcine anaerobes.</title>
        <authorList>
            <person name="Kubasova T."/>
            <person name="Jahodarova E."/>
            <person name="Rychlik I."/>
        </authorList>
    </citation>
    <scope>NUCLEOTIDE SEQUENCE [LARGE SCALE GENOMIC DNA]</scope>
    <source>
        <strain evidence="10 11">An867</strain>
    </source>
</reference>
<sequence length="388" mass="42431">MKKTKFTYRGSYLAYVLTYFFFYFGMGVFTSVLSMYLTGLGKTKAEMSFIVSASSLFGVVMIPVVGYINDRLRKPRVIVGVMLAGVGVLSVVFAVARNTFVLYLLDGLIMGLISSISPISERMAGAGRYRYGTVRIWGTFGYAVAAQLACIIMEVTVPQLIFAMIAVTSLIAIAGFCGTDDIPFEPENEHDTADRQFSFLRTPMYLLFVVIGFIFMGASNLNMTYSPILLQELGVPTAAVGTVLFFSTVIELPIILFSNKFMDRFSGKTLTAVDFAIMFVQFLLYSFAPNAAVAIATVLLMRAIGATLFMMIMLKIIRGIVRENSVSTAMGVLNATNAVSAILMQNIGGHLVEATSIRTLYLLLAGFAAAGFVLSMFLRVQNTKRVFS</sequence>
<evidence type="ECO:0000256" key="7">
    <source>
        <dbReference type="ARBA" id="ARBA00023136"/>
    </source>
</evidence>
<evidence type="ECO:0000313" key="10">
    <source>
        <dbReference type="EMBL" id="MCF2652866.1"/>
    </source>
</evidence>
<dbReference type="PROSITE" id="PS50850">
    <property type="entry name" value="MFS"/>
    <property type="match status" value="1"/>
</dbReference>
<feature type="transmembrane region" description="Helical" evidence="8">
    <location>
        <begin position="12"/>
        <end position="37"/>
    </location>
</feature>
<proteinExistence type="predicted"/>
<dbReference type="InterPro" id="IPR024989">
    <property type="entry name" value="MFS_assoc_dom"/>
</dbReference>
<accession>A0ABS9CNZ7</accession>
<feature type="transmembrane region" description="Helical" evidence="8">
    <location>
        <begin position="199"/>
        <end position="218"/>
    </location>
</feature>
<keyword evidence="7 8" id="KW-0472">Membrane</keyword>